<comment type="caution">
    <text evidence="3">The sequence shown here is derived from an EMBL/GenBank/DDBJ whole genome shotgun (WGS) entry which is preliminary data.</text>
</comment>
<dbReference type="InterPro" id="IPR052407">
    <property type="entry name" value="BTB_POZ_domain_cont_9"/>
</dbReference>
<feature type="domain" description="TLDc" evidence="2">
    <location>
        <begin position="302"/>
        <end position="483"/>
    </location>
</feature>
<dbReference type="Proteomes" id="UP000266861">
    <property type="component" value="Unassembled WGS sequence"/>
</dbReference>
<dbReference type="PANTHER" id="PTHR46306">
    <property type="entry name" value="BTB/POZ DOMAIN-CONTAINING PROTEIN 9"/>
    <property type="match status" value="1"/>
</dbReference>
<dbReference type="Pfam" id="PF07707">
    <property type="entry name" value="BACK"/>
    <property type="match status" value="1"/>
</dbReference>
<evidence type="ECO:0000313" key="4">
    <source>
        <dbReference type="Proteomes" id="UP000266861"/>
    </source>
</evidence>
<dbReference type="EMBL" id="PQFF01000070">
    <property type="protein sequence ID" value="RHZ84816.1"/>
    <property type="molecule type" value="Genomic_DNA"/>
</dbReference>
<dbReference type="OrthoDB" id="2359033at2759"/>
<evidence type="ECO:0000259" key="1">
    <source>
        <dbReference type="PROSITE" id="PS50097"/>
    </source>
</evidence>
<name>A0A397JFS3_9GLOM</name>
<sequence>MTAQFYERLSNDLTQLLENPIDYNVTIEVGEGSDKQIYKAHSYILQSRNSYFQKKLNEISFNEKHVKVLKMSNISIKIFNIIIKYIYGGIISLEKLENSVIFDLLITSNELNLDELIKHLQTHFVNNNASWLRLNFSQVYQTSCQVKNFNIIQDFCGNIIAKYPNTIFESENFLTLSEDTLISIIKKDDLQLEEIKIWQYVIQWGKAQNPTLPSNLDEWTSDNFLTLKITLKQCLSHIRYFSISSKDVFEMIFPYQQILEPKLWLDINSKIMVPDKPISSTVLQPRKILNLTLPTRTTLTSNIITDEHTLEISSWIDKRESNYTENNPYEFKLLVRGSRDGFDVKTIYEICDKVSNTVVVLKVKDTGEILGGYIPCELDKNNTRWIYSQDSFAFSLKTTNLKNSILSRVEDFNNAIANYPQSPLLYFGNTLCLENNLKTDKNSYCLQNQYSYNKPIRSEVLANSSFGGKNRFNVEEYEVFEVSKKK</sequence>
<proteinExistence type="predicted"/>
<dbReference type="InterPro" id="IPR011333">
    <property type="entry name" value="SKP1/BTB/POZ_sf"/>
</dbReference>
<dbReference type="InterPro" id="IPR006571">
    <property type="entry name" value="TLDc_dom"/>
</dbReference>
<evidence type="ECO:0000313" key="3">
    <source>
        <dbReference type="EMBL" id="RHZ84816.1"/>
    </source>
</evidence>
<dbReference type="GO" id="GO:0005737">
    <property type="term" value="C:cytoplasm"/>
    <property type="evidence" value="ECO:0007669"/>
    <property type="project" value="TreeGrafter"/>
</dbReference>
<evidence type="ECO:0000259" key="2">
    <source>
        <dbReference type="PROSITE" id="PS51886"/>
    </source>
</evidence>
<dbReference type="AlphaFoldDB" id="A0A397JFS3"/>
<dbReference type="SMART" id="SM00584">
    <property type="entry name" value="TLDc"/>
    <property type="match status" value="1"/>
</dbReference>
<dbReference type="SMART" id="SM00225">
    <property type="entry name" value="BTB"/>
    <property type="match status" value="1"/>
</dbReference>
<gene>
    <name evidence="3" type="ORF">Glove_74g187</name>
</gene>
<dbReference type="InterPro" id="IPR000210">
    <property type="entry name" value="BTB/POZ_dom"/>
</dbReference>
<feature type="domain" description="BTB" evidence="1">
    <location>
        <begin position="23"/>
        <end position="95"/>
    </location>
</feature>
<protein>
    <recommendedName>
        <fullName evidence="5">BTB domain-containing protein</fullName>
    </recommendedName>
</protein>
<accession>A0A397JFS3</accession>
<dbReference type="SUPFAM" id="SSF54695">
    <property type="entry name" value="POZ domain"/>
    <property type="match status" value="1"/>
</dbReference>
<dbReference type="Gene3D" id="3.30.710.10">
    <property type="entry name" value="Potassium Channel Kv1.1, Chain A"/>
    <property type="match status" value="1"/>
</dbReference>
<dbReference type="InterPro" id="IPR011705">
    <property type="entry name" value="BACK"/>
</dbReference>
<dbReference type="PROSITE" id="PS51886">
    <property type="entry name" value="TLDC"/>
    <property type="match status" value="1"/>
</dbReference>
<evidence type="ECO:0008006" key="5">
    <source>
        <dbReference type="Google" id="ProtNLM"/>
    </source>
</evidence>
<dbReference type="PANTHER" id="PTHR46306:SF1">
    <property type="entry name" value="BTB_POZ DOMAIN-CONTAINING PROTEIN 9"/>
    <property type="match status" value="1"/>
</dbReference>
<dbReference type="PROSITE" id="PS50097">
    <property type="entry name" value="BTB"/>
    <property type="match status" value="1"/>
</dbReference>
<dbReference type="Pfam" id="PF00651">
    <property type="entry name" value="BTB"/>
    <property type="match status" value="1"/>
</dbReference>
<keyword evidence="4" id="KW-1185">Reference proteome</keyword>
<dbReference type="Pfam" id="PF07534">
    <property type="entry name" value="TLD"/>
    <property type="match status" value="1"/>
</dbReference>
<organism evidence="3 4">
    <name type="scientific">Diversispora epigaea</name>
    <dbReference type="NCBI Taxonomy" id="1348612"/>
    <lineage>
        <taxon>Eukaryota</taxon>
        <taxon>Fungi</taxon>
        <taxon>Fungi incertae sedis</taxon>
        <taxon>Mucoromycota</taxon>
        <taxon>Glomeromycotina</taxon>
        <taxon>Glomeromycetes</taxon>
        <taxon>Diversisporales</taxon>
        <taxon>Diversisporaceae</taxon>
        <taxon>Diversispora</taxon>
    </lineage>
</organism>
<dbReference type="Gene3D" id="1.25.40.420">
    <property type="match status" value="1"/>
</dbReference>
<reference evidence="3 4" key="1">
    <citation type="submission" date="2018-08" db="EMBL/GenBank/DDBJ databases">
        <title>Genome and evolution of the arbuscular mycorrhizal fungus Diversispora epigaea (formerly Glomus versiforme) and its bacterial endosymbionts.</title>
        <authorList>
            <person name="Sun X."/>
            <person name="Fei Z."/>
            <person name="Harrison M."/>
        </authorList>
    </citation>
    <scope>NUCLEOTIDE SEQUENCE [LARGE SCALE GENOMIC DNA]</scope>
    <source>
        <strain evidence="3 4">IT104</strain>
    </source>
</reference>